<dbReference type="RefSeq" id="WP_251918685.1">
    <property type="nucleotide sequence ID" value="NZ_JAMRXG010000030.1"/>
</dbReference>
<dbReference type="InterPro" id="IPR036188">
    <property type="entry name" value="FAD/NAD-bd_sf"/>
</dbReference>
<proteinExistence type="inferred from homology"/>
<dbReference type="EMBL" id="JAMRXG010000030">
    <property type="protein sequence ID" value="MCM6778937.1"/>
    <property type="molecule type" value="Genomic_DNA"/>
</dbReference>
<protein>
    <submittedName>
        <fullName evidence="3">FAD-dependent oxidoreductase</fullName>
    </submittedName>
</protein>
<gene>
    <name evidence="3" type="ORF">NDR86_36210</name>
</gene>
<dbReference type="Proteomes" id="UP001139157">
    <property type="component" value="Unassembled WGS sequence"/>
</dbReference>
<organism evidence="3 4">
    <name type="scientific">Nocardia pulmonis</name>
    <dbReference type="NCBI Taxonomy" id="2951408"/>
    <lineage>
        <taxon>Bacteria</taxon>
        <taxon>Bacillati</taxon>
        <taxon>Actinomycetota</taxon>
        <taxon>Actinomycetes</taxon>
        <taxon>Mycobacteriales</taxon>
        <taxon>Nocardiaceae</taxon>
        <taxon>Nocardia</taxon>
    </lineage>
</organism>
<name>A0A9X2EDQ2_9NOCA</name>
<feature type="domain" description="Amine oxidase" evidence="2">
    <location>
        <begin position="30"/>
        <end position="96"/>
    </location>
</feature>
<dbReference type="Pfam" id="PF01593">
    <property type="entry name" value="Amino_oxidase"/>
    <property type="match status" value="1"/>
</dbReference>
<dbReference type="InterPro" id="IPR002937">
    <property type="entry name" value="Amino_oxidase"/>
</dbReference>
<comment type="caution">
    <text evidence="3">The sequence shown here is derived from an EMBL/GenBank/DDBJ whole genome shotgun (WGS) entry which is preliminary data.</text>
</comment>
<dbReference type="PANTHER" id="PTHR43563">
    <property type="entry name" value="AMINE OXIDASE"/>
    <property type="match status" value="1"/>
</dbReference>
<sequence>MVAAAGLAVNAPAAAAERADADVIVVGAGMSGLAAAKRLREAGRRALVVEARDRAGGRVVNTPTRGGATIDGGAEFIGPTQHRIAALAAEYGVATLPT</sequence>
<evidence type="ECO:0000313" key="4">
    <source>
        <dbReference type="Proteomes" id="UP001139157"/>
    </source>
</evidence>
<dbReference type="PANTHER" id="PTHR43563:SF1">
    <property type="entry name" value="AMINE OXIDASE [FLAVIN-CONTAINING] B"/>
    <property type="match status" value="1"/>
</dbReference>
<dbReference type="AlphaFoldDB" id="A0A9X2EDQ2"/>
<keyword evidence="4" id="KW-1185">Reference proteome</keyword>
<evidence type="ECO:0000313" key="3">
    <source>
        <dbReference type="EMBL" id="MCM6778937.1"/>
    </source>
</evidence>
<accession>A0A9X2EDQ2</accession>
<dbReference type="SUPFAM" id="SSF51905">
    <property type="entry name" value="FAD/NAD(P)-binding domain"/>
    <property type="match status" value="1"/>
</dbReference>
<dbReference type="Gene3D" id="3.50.50.60">
    <property type="entry name" value="FAD/NAD(P)-binding domain"/>
    <property type="match status" value="1"/>
</dbReference>
<reference evidence="3" key="1">
    <citation type="submission" date="2022-06" db="EMBL/GenBank/DDBJ databases">
        <title>Novel species in genus nocardia.</title>
        <authorList>
            <person name="Li F."/>
        </authorList>
    </citation>
    <scope>NUCLEOTIDE SEQUENCE</scope>
    <source>
        <strain evidence="3">CDC141</strain>
    </source>
</reference>
<comment type="similarity">
    <text evidence="1">Belongs to the flavin monoamine oxidase family.</text>
</comment>
<evidence type="ECO:0000256" key="1">
    <source>
        <dbReference type="ARBA" id="ARBA00005995"/>
    </source>
</evidence>
<dbReference type="GO" id="GO:0016491">
    <property type="term" value="F:oxidoreductase activity"/>
    <property type="evidence" value="ECO:0007669"/>
    <property type="project" value="InterPro"/>
</dbReference>
<dbReference type="InterPro" id="IPR050703">
    <property type="entry name" value="Flavin_MAO"/>
</dbReference>
<evidence type="ECO:0000259" key="2">
    <source>
        <dbReference type="Pfam" id="PF01593"/>
    </source>
</evidence>